<accession>A0A1X1KL13</accession>
<keyword evidence="3" id="KW-0175">Coiled coil</keyword>
<reference evidence="4 5" key="1">
    <citation type="journal article" date="2016" name="Eur. J. Clin. Microbiol. Infect. Dis.">
        <title>Whole genome sequencing as a tool for phylogenetic analysis of clinical strains of Mitis group streptococci.</title>
        <authorList>
            <person name="Rasmussen L.H."/>
            <person name="Dargis R."/>
            <person name="Hojholt K."/>
            <person name="Christensen J.J."/>
            <person name="Skovgaard O."/>
            <person name="Justesen U.S."/>
            <person name="Rosenvinge F.S."/>
            <person name="Moser C."/>
            <person name="Lukjancenko O."/>
            <person name="Rasmussen S."/>
            <person name="Nielsen X.C."/>
        </authorList>
    </citation>
    <scope>NUCLEOTIDE SEQUENCE [LARGE SCALE GENOMIC DNA]</scope>
    <source>
        <strain evidence="4 5">RH_12363_08</strain>
    </source>
</reference>
<evidence type="ECO:0000256" key="2">
    <source>
        <dbReference type="ARBA" id="ARBA00022649"/>
    </source>
</evidence>
<name>A0A1X1KL13_STRMT</name>
<dbReference type="EMBL" id="NCVJ01000018">
    <property type="protein sequence ID" value="ORP00128.1"/>
    <property type="molecule type" value="Genomic_DNA"/>
</dbReference>
<sequence length="256" mass="29833">MGKIENLALLSEATERLISFVKDNPHYHKCYGMGQSLLNYVEQLERDLHKKRRRYKTYAPGTIVYVHFGMNFGEEFSKTHYAITLSKNDRKDKRTITVIPLTSKPGKDKLKLDFEFSRELFYLTYELATTSARKINDELLEEINSVLPDNIAPITDITDMPYLFENIDKYYDTLKTVYQKKKKSTELLEKANEQMDRFQKSLEKTTYAALDCITTIDKNKIEPRTSEIDVLSATVIGDRQLRKLSDAISERIIFDN</sequence>
<dbReference type="Proteomes" id="UP000193234">
    <property type="component" value="Unassembled WGS sequence"/>
</dbReference>
<organism evidence="4 5">
    <name type="scientific">Streptococcus mitis</name>
    <dbReference type="NCBI Taxonomy" id="28037"/>
    <lineage>
        <taxon>Bacteria</taxon>
        <taxon>Bacillati</taxon>
        <taxon>Bacillota</taxon>
        <taxon>Bacilli</taxon>
        <taxon>Lactobacillales</taxon>
        <taxon>Streptococcaceae</taxon>
        <taxon>Streptococcus</taxon>
        <taxon>Streptococcus mitis group</taxon>
    </lineage>
</organism>
<dbReference type="SUPFAM" id="SSF50118">
    <property type="entry name" value="Cell growth inhibitor/plasmid maintenance toxic component"/>
    <property type="match status" value="1"/>
</dbReference>
<dbReference type="RefSeq" id="WP_084862217.1">
    <property type="nucleotide sequence ID" value="NZ_NCVJ01000018.1"/>
</dbReference>
<dbReference type="Gene3D" id="2.30.30.110">
    <property type="match status" value="1"/>
</dbReference>
<comment type="similarity">
    <text evidence="1">Belongs to the PemK/MazF family.</text>
</comment>
<evidence type="ECO:0000256" key="3">
    <source>
        <dbReference type="SAM" id="Coils"/>
    </source>
</evidence>
<dbReference type="InterPro" id="IPR011067">
    <property type="entry name" value="Plasmid_toxin/cell-grow_inhib"/>
</dbReference>
<feature type="coiled-coil region" evidence="3">
    <location>
        <begin position="174"/>
        <end position="208"/>
    </location>
</feature>
<dbReference type="GO" id="GO:0003677">
    <property type="term" value="F:DNA binding"/>
    <property type="evidence" value="ECO:0007669"/>
    <property type="project" value="InterPro"/>
</dbReference>
<dbReference type="Pfam" id="PF02452">
    <property type="entry name" value="PemK_toxin"/>
    <property type="match status" value="1"/>
</dbReference>
<dbReference type="InterPro" id="IPR003477">
    <property type="entry name" value="PemK-like"/>
</dbReference>
<evidence type="ECO:0000313" key="4">
    <source>
        <dbReference type="EMBL" id="ORP00128.1"/>
    </source>
</evidence>
<gene>
    <name evidence="4" type="ORF">B7696_03740</name>
</gene>
<comment type="caution">
    <text evidence="4">The sequence shown here is derived from an EMBL/GenBank/DDBJ whole genome shotgun (WGS) entry which is preliminary data.</text>
</comment>
<proteinExistence type="inferred from homology"/>
<keyword evidence="2" id="KW-1277">Toxin-antitoxin system</keyword>
<evidence type="ECO:0000313" key="5">
    <source>
        <dbReference type="Proteomes" id="UP000193234"/>
    </source>
</evidence>
<evidence type="ECO:0000256" key="1">
    <source>
        <dbReference type="ARBA" id="ARBA00007521"/>
    </source>
</evidence>
<protein>
    <submittedName>
        <fullName evidence="4">Uncharacterized protein</fullName>
    </submittedName>
</protein>
<dbReference type="AlphaFoldDB" id="A0A1X1KL13"/>